<keyword evidence="2" id="KW-0479">Metal-binding</keyword>
<dbReference type="EMBL" id="JPMD01000039">
    <property type="protein sequence ID" value="KEZ85223.1"/>
    <property type="molecule type" value="Genomic_DNA"/>
</dbReference>
<dbReference type="PANTHER" id="PTHR30149">
    <property type="entry name" value="HYDROGENASE PROTEIN ASSEMBLY PROTEIN HYPD"/>
    <property type="match status" value="1"/>
</dbReference>
<accession>A0A084J8D9</accession>
<dbReference type="Gene3D" id="3.40.50.11750">
    <property type="entry name" value="HypD, alpha/beta domain 1"/>
    <property type="match status" value="2"/>
</dbReference>
<proteinExistence type="inferred from homology"/>
<dbReference type="PANTHER" id="PTHR30149:SF0">
    <property type="entry name" value="HYDROGENASE MATURATION FACTOR HYPD"/>
    <property type="match status" value="1"/>
</dbReference>
<dbReference type="NCBIfam" id="TIGR00075">
    <property type="entry name" value="hypD"/>
    <property type="match status" value="1"/>
</dbReference>
<comment type="caution">
    <text evidence="4">The sequence shown here is derived from an EMBL/GenBank/DDBJ whole genome shotgun (WGS) entry which is preliminary data.</text>
</comment>
<dbReference type="Pfam" id="PF01924">
    <property type="entry name" value="HypD"/>
    <property type="match status" value="1"/>
</dbReference>
<dbReference type="Proteomes" id="UP000028542">
    <property type="component" value="Unassembled WGS sequence"/>
</dbReference>
<dbReference type="InterPro" id="IPR042243">
    <property type="entry name" value="HypD_1"/>
</dbReference>
<name>A0A084J8D9_9CLOT</name>
<reference evidence="4 5" key="1">
    <citation type="submission" date="2014-07" db="EMBL/GenBank/DDBJ databases">
        <title>Draft genome of Clostridium sulfidigenes 113A isolated from sediments associated with methane hydrate from Krishna Godavari basin.</title>
        <authorList>
            <person name="Honkalas V.S."/>
            <person name="Dabir A.P."/>
            <person name="Arora P."/>
            <person name="Dhakephalkar P.K."/>
        </authorList>
    </citation>
    <scope>NUCLEOTIDE SEQUENCE [LARGE SCALE GENOMIC DNA]</scope>
    <source>
        <strain evidence="4 5">113A</strain>
    </source>
</reference>
<dbReference type="AlphaFoldDB" id="A0A084J8D9"/>
<comment type="similarity">
    <text evidence="1">Belongs to the HypD family.</text>
</comment>
<keyword evidence="3" id="KW-0408">Iron</keyword>
<dbReference type="GO" id="GO:0051604">
    <property type="term" value="P:protein maturation"/>
    <property type="evidence" value="ECO:0007669"/>
    <property type="project" value="TreeGrafter"/>
</dbReference>
<dbReference type="STRING" id="318464.IO99_15965"/>
<organism evidence="4 5">
    <name type="scientific">Clostridium sulfidigenes</name>
    <dbReference type="NCBI Taxonomy" id="318464"/>
    <lineage>
        <taxon>Bacteria</taxon>
        <taxon>Bacillati</taxon>
        <taxon>Bacillota</taxon>
        <taxon>Clostridia</taxon>
        <taxon>Eubacteriales</taxon>
        <taxon>Clostridiaceae</taxon>
        <taxon>Clostridium</taxon>
    </lineage>
</organism>
<keyword evidence="5" id="KW-1185">Reference proteome</keyword>
<evidence type="ECO:0000256" key="1">
    <source>
        <dbReference type="ARBA" id="ARBA00007888"/>
    </source>
</evidence>
<protein>
    <submittedName>
        <fullName evidence="4">Hydrogenase assembly protein HupF</fullName>
    </submittedName>
</protein>
<dbReference type="RefSeq" id="WP_035134959.1">
    <property type="nucleotide sequence ID" value="NZ_JPMD01000039.1"/>
</dbReference>
<dbReference type="PIRSF" id="PIRSF005622">
    <property type="entry name" value="Hydrgn_mat_hypD"/>
    <property type="match status" value="1"/>
</dbReference>
<evidence type="ECO:0000256" key="3">
    <source>
        <dbReference type="ARBA" id="ARBA00023004"/>
    </source>
</evidence>
<dbReference type="InterPro" id="IPR002780">
    <property type="entry name" value="Hyd_form_HypD"/>
</dbReference>
<gene>
    <name evidence="4" type="ORF">IO99_15965</name>
</gene>
<evidence type="ECO:0000313" key="4">
    <source>
        <dbReference type="EMBL" id="KEZ85223.1"/>
    </source>
</evidence>
<dbReference type="eggNOG" id="COG0409">
    <property type="taxonomic scope" value="Bacteria"/>
</dbReference>
<evidence type="ECO:0000313" key="5">
    <source>
        <dbReference type="Proteomes" id="UP000028542"/>
    </source>
</evidence>
<dbReference type="GO" id="GO:0070025">
    <property type="term" value="F:carbon monoxide binding"/>
    <property type="evidence" value="ECO:0007669"/>
    <property type="project" value="TreeGrafter"/>
</dbReference>
<dbReference type="GO" id="GO:0051539">
    <property type="term" value="F:4 iron, 4 sulfur cluster binding"/>
    <property type="evidence" value="ECO:0007669"/>
    <property type="project" value="TreeGrafter"/>
</dbReference>
<sequence>MFYRDEGDTREINLAIKLLKNIKEKCKENINIMEVCGTHTRSIYNSGIDKLLPPNIRLLSGPGCPVCVTDESYIDHAIELSERKDVVITTFGDMIKVPGSCSSLREQMAKGRKIEVVYSPLDALKIAINNRDKNIVFLAIGFETTAPIIALTIKEALEKNVNNFFILNSLKTMPKVMSTLILGEEVKIHGFICPGHVATIIGCRPFERLSNEYKTPMAICGFKAIDILAGILYVIDKKERGNYGCENLYKGFVYPEGNRKAQEILNQVFETSSSFWRGFGEIDGTGYKLREEYSYFDARNKFSLKNKIVNKNNQCICGDILRGIKSPMDCNAFGKMCTPRTPIGPCMVSKEGSCGILYSTKEL</sequence>
<dbReference type="Gene3D" id="6.10.20.100">
    <property type="match status" value="1"/>
</dbReference>
<dbReference type="GO" id="GO:0005506">
    <property type="term" value="F:iron ion binding"/>
    <property type="evidence" value="ECO:0007669"/>
    <property type="project" value="TreeGrafter"/>
</dbReference>
<dbReference type="InterPro" id="IPR042244">
    <property type="entry name" value="HypD_2_sf"/>
</dbReference>
<evidence type="ECO:0000256" key="2">
    <source>
        <dbReference type="ARBA" id="ARBA00022723"/>
    </source>
</evidence>